<proteinExistence type="predicted"/>
<comment type="caution">
    <text evidence="3">The sequence shown here is derived from an EMBL/GenBank/DDBJ whole genome shotgun (WGS) entry which is preliminary data.</text>
</comment>
<protein>
    <submittedName>
        <fullName evidence="3">Nitrile hydratase</fullName>
    </submittedName>
</protein>
<evidence type="ECO:0000256" key="1">
    <source>
        <dbReference type="SAM" id="MobiDB-lite"/>
    </source>
</evidence>
<organism evidence="3 4">
    <name type="scientific">Roseomonas elaeocarpi</name>
    <dbReference type="NCBI Taxonomy" id="907779"/>
    <lineage>
        <taxon>Bacteria</taxon>
        <taxon>Pseudomonadati</taxon>
        <taxon>Pseudomonadota</taxon>
        <taxon>Alphaproteobacteria</taxon>
        <taxon>Acetobacterales</taxon>
        <taxon>Roseomonadaceae</taxon>
        <taxon>Roseomonas</taxon>
    </lineage>
</organism>
<gene>
    <name evidence="3" type="ORF">ACFFGY_11280</name>
</gene>
<feature type="region of interest" description="Disordered" evidence="1">
    <location>
        <begin position="1"/>
        <end position="34"/>
    </location>
</feature>
<dbReference type="EMBL" id="JBHLUN010000007">
    <property type="protein sequence ID" value="MFC0408836.1"/>
    <property type="molecule type" value="Genomic_DNA"/>
</dbReference>
<sequence>MPARDPRASPHDLGGHPRFRCTPVEPDDNAPPDAFGRRVDALRQLLATRGLLTVDELRRSIEAIPEAEYHALSYYERWLRAMAALMQEKDVVLAEELR</sequence>
<feature type="compositionally biased region" description="Basic and acidic residues" evidence="1">
    <location>
        <begin position="1"/>
        <end position="15"/>
    </location>
</feature>
<accession>A0ABV6JSY3</accession>
<dbReference type="Gene3D" id="1.10.472.20">
    <property type="entry name" value="Nitrile hydratase, beta subunit"/>
    <property type="match status" value="1"/>
</dbReference>
<reference evidence="3 4" key="1">
    <citation type="submission" date="2024-09" db="EMBL/GenBank/DDBJ databases">
        <authorList>
            <person name="Sun Q."/>
            <person name="Mori K."/>
        </authorList>
    </citation>
    <scope>NUCLEOTIDE SEQUENCE [LARGE SCALE GENOMIC DNA]</scope>
    <source>
        <strain evidence="3 4">TBRC 5777</strain>
    </source>
</reference>
<feature type="domain" description="Nitrile hydratase beta subunit-like N-terminal" evidence="2">
    <location>
        <begin position="10"/>
        <end position="97"/>
    </location>
</feature>
<evidence type="ECO:0000313" key="3">
    <source>
        <dbReference type="EMBL" id="MFC0408836.1"/>
    </source>
</evidence>
<dbReference type="InterPro" id="IPR049054">
    <property type="entry name" value="CN_hydtase_beta-like_N"/>
</dbReference>
<dbReference type="RefSeq" id="WP_377044583.1">
    <property type="nucleotide sequence ID" value="NZ_JBHLUN010000007.1"/>
</dbReference>
<evidence type="ECO:0000313" key="4">
    <source>
        <dbReference type="Proteomes" id="UP001589865"/>
    </source>
</evidence>
<keyword evidence="4" id="KW-1185">Reference proteome</keyword>
<evidence type="ECO:0000259" key="2">
    <source>
        <dbReference type="Pfam" id="PF21006"/>
    </source>
</evidence>
<dbReference type="InterPro" id="IPR008990">
    <property type="entry name" value="Elect_transpt_acc-like_dom_sf"/>
</dbReference>
<dbReference type="Pfam" id="PF21006">
    <property type="entry name" value="NHase_beta_N"/>
    <property type="match status" value="1"/>
</dbReference>
<dbReference type="InterPro" id="IPR042262">
    <property type="entry name" value="CN_hydtase_beta_C"/>
</dbReference>
<dbReference type="SUPFAM" id="SSF50090">
    <property type="entry name" value="Electron transport accessory proteins"/>
    <property type="match status" value="1"/>
</dbReference>
<name>A0ABV6JSY3_9PROT</name>
<dbReference type="Proteomes" id="UP001589865">
    <property type="component" value="Unassembled WGS sequence"/>
</dbReference>